<dbReference type="AlphaFoldDB" id="A0A0F8VU84"/>
<dbReference type="EMBL" id="LAZR01069359">
    <property type="protein sequence ID" value="KKK47857.1"/>
    <property type="molecule type" value="Genomic_DNA"/>
</dbReference>
<name>A0A0F8VU84_9ZZZZ</name>
<feature type="non-terminal residue" evidence="1">
    <location>
        <position position="1"/>
    </location>
</feature>
<evidence type="ECO:0000313" key="1">
    <source>
        <dbReference type="EMBL" id="KKK47857.1"/>
    </source>
</evidence>
<comment type="caution">
    <text evidence="1">The sequence shown here is derived from an EMBL/GenBank/DDBJ whole genome shotgun (WGS) entry which is preliminary data.</text>
</comment>
<accession>A0A0F8VU84</accession>
<protein>
    <submittedName>
        <fullName evidence="1">Uncharacterized protein</fullName>
    </submittedName>
</protein>
<gene>
    <name evidence="1" type="ORF">LCGC14_3150940</name>
</gene>
<proteinExistence type="predicted"/>
<sequence>RNFLKEFDKSFNHVTKQILRWSLDLSEDDLFKVVHLSIQNLKGTIRKSIHIIQDSTVPPLGLEDE</sequence>
<reference evidence="1" key="1">
    <citation type="journal article" date="2015" name="Nature">
        <title>Complex archaea that bridge the gap between prokaryotes and eukaryotes.</title>
        <authorList>
            <person name="Spang A."/>
            <person name="Saw J.H."/>
            <person name="Jorgensen S.L."/>
            <person name="Zaremba-Niedzwiedzka K."/>
            <person name="Martijn J."/>
            <person name="Lind A.E."/>
            <person name="van Eijk R."/>
            <person name="Schleper C."/>
            <person name="Guy L."/>
            <person name="Ettema T.J."/>
        </authorList>
    </citation>
    <scope>NUCLEOTIDE SEQUENCE</scope>
</reference>
<organism evidence="1">
    <name type="scientific">marine sediment metagenome</name>
    <dbReference type="NCBI Taxonomy" id="412755"/>
    <lineage>
        <taxon>unclassified sequences</taxon>
        <taxon>metagenomes</taxon>
        <taxon>ecological metagenomes</taxon>
    </lineage>
</organism>